<evidence type="ECO:0000313" key="4">
    <source>
        <dbReference type="Proteomes" id="UP000029914"/>
    </source>
</evidence>
<feature type="transmembrane region" description="Helical" evidence="2">
    <location>
        <begin position="21"/>
        <end position="43"/>
    </location>
</feature>
<dbReference type="AlphaFoldDB" id="A0A097IET0"/>
<evidence type="ECO:0008006" key="5">
    <source>
        <dbReference type="Google" id="ProtNLM"/>
    </source>
</evidence>
<dbReference type="Proteomes" id="UP000029914">
    <property type="component" value="Chromosome"/>
</dbReference>
<dbReference type="STRING" id="558173.CDOO_04755"/>
<keyword evidence="2" id="KW-0812">Transmembrane</keyword>
<evidence type="ECO:0000256" key="2">
    <source>
        <dbReference type="SAM" id="Phobius"/>
    </source>
</evidence>
<name>A0A097IET0_9CORY</name>
<dbReference type="EMBL" id="CP006764">
    <property type="protein sequence ID" value="AIT60636.1"/>
    <property type="molecule type" value="Genomic_DNA"/>
</dbReference>
<evidence type="ECO:0000313" key="3">
    <source>
        <dbReference type="EMBL" id="AIT60636.1"/>
    </source>
</evidence>
<keyword evidence="2" id="KW-0472">Membrane</keyword>
<dbReference type="InterPro" id="IPR007060">
    <property type="entry name" value="FtsL/DivIC"/>
</dbReference>
<organism evidence="3 4">
    <name type="scientific">Corynebacterium doosanense CAU 212 = DSM 45436</name>
    <dbReference type="NCBI Taxonomy" id="558173"/>
    <lineage>
        <taxon>Bacteria</taxon>
        <taxon>Bacillati</taxon>
        <taxon>Actinomycetota</taxon>
        <taxon>Actinomycetes</taxon>
        <taxon>Mycobacteriales</taxon>
        <taxon>Corynebacteriaceae</taxon>
        <taxon>Corynebacterium</taxon>
    </lineage>
</organism>
<gene>
    <name evidence="3" type="ORF">CDOO_04755</name>
</gene>
<dbReference type="eggNOG" id="COG2919">
    <property type="taxonomic scope" value="Bacteria"/>
</dbReference>
<sequence length="152" mass="16975">MANRSPRPKRQLRLPAVDTQRLDISSLAVIAFVLLIILGAVYAPMKNFFDGRTEIARLNESIAAKQAEKDALLEEIGQYDDEAFVRQEARRRLGVIEPGETAWRIVDPRLTPESSVTTSSTDEAVQPEWYEVLWDSVATSPSPAGDMHLPVQ</sequence>
<protein>
    <recommendedName>
        <fullName evidence="5">Septum formation initiator</fullName>
    </recommendedName>
</protein>
<accession>A0A097IET0</accession>
<evidence type="ECO:0000256" key="1">
    <source>
        <dbReference type="SAM" id="Coils"/>
    </source>
</evidence>
<feature type="coiled-coil region" evidence="1">
    <location>
        <begin position="55"/>
        <end position="82"/>
    </location>
</feature>
<keyword evidence="2" id="KW-1133">Transmembrane helix</keyword>
<dbReference type="Pfam" id="PF04977">
    <property type="entry name" value="DivIC"/>
    <property type="match status" value="1"/>
</dbReference>
<keyword evidence="4" id="KW-1185">Reference proteome</keyword>
<dbReference type="KEGG" id="cdo:CDOO_04755"/>
<dbReference type="HOGENOM" id="CLU_085342_2_1_11"/>
<proteinExistence type="predicted"/>
<keyword evidence="1" id="KW-0175">Coiled coil</keyword>
<reference evidence="3 4" key="1">
    <citation type="submission" date="2013-09" db="EMBL/GenBank/DDBJ databases">
        <title>Complete genome sequence of Corynebacterium doosanense CAU 212(T) (=DSM 45436(T)), isolated from activated sludge.</title>
        <authorList>
            <person name="Schaffert L."/>
            <person name="Albersmeier A."/>
            <person name="Kalinowski J."/>
            <person name="Ruckert C."/>
        </authorList>
    </citation>
    <scope>NUCLEOTIDE SEQUENCE [LARGE SCALE GENOMIC DNA]</scope>
    <source>
        <strain evidence="3 4">CAU 212</strain>
    </source>
</reference>